<dbReference type="AlphaFoldDB" id="A0A4Q2SX20"/>
<reference evidence="2 3" key="1">
    <citation type="submission" date="2019-01" db="EMBL/GenBank/DDBJ databases">
        <authorList>
            <person name="Deng T."/>
        </authorList>
    </citation>
    <scope>NUCLEOTIDE SEQUENCE [LARGE SCALE GENOMIC DNA]</scope>
    <source>
        <strain evidence="2 3">F8825</strain>
    </source>
</reference>
<dbReference type="Gene3D" id="3.40.50.300">
    <property type="entry name" value="P-loop containing nucleotide triphosphate hydrolases"/>
    <property type="match status" value="1"/>
</dbReference>
<protein>
    <submittedName>
        <fullName evidence="2">Aminoglycoside phosphotransferase</fullName>
    </submittedName>
</protein>
<dbReference type="SUPFAM" id="SSF56112">
    <property type="entry name" value="Protein kinase-like (PK-like)"/>
    <property type="match status" value="1"/>
</dbReference>
<sequence>MDIQDQSPTIDFLTRGESYGFTGPVKVIETHISIVFLIDGRAFKLKRAVKLPYVDFSTPELRLAFCYREVELNRRATPELYLGVRRITREADGSLTFGGEGEMVDAVVEMERFAQHSLFERMAAEGKLTTAMMEETAEIVAAFHATAPLVHETSGSANMAGVLDINEAGFATSHVFAEVDVRALATAFRNAWADVAPLMDEREVAGKVRLCHGDLHLRNIFMGDAGPRMFDCIDFNDRIATVDVLYDLAFLLMDLWHRGFYAFANVVMNRYFDLTGEDAGFRLLPFFMAVRAAVRAHVTGTQIEEDADPDGALTRSAKGYFDFARELLHPHSPRLLVIGGLSGSGKSTLADALAPRLGSAPGARILESDRLRKAMFGRRPKERLPPEAYRPEVSARVYDALCEKAGAILTGGGQVVVDAVYDTEEHRNAIEAVATRLGVPFAGLWLDADPEVLKERIKTRPEGTSDATVDVLERQMARDPGTIGWNRLSSNTALDELVGKAERYAASVIGTSERR</sequence>
<dbReference type="Pfam" id="PF01636">
    <property type="entry name" value="APH"/>
    <property type="match status" value="1"/>
</dbReference>
<comment type="caution">
    <text evidence="2">The sequence shown here is derived from an EMBL/GenBank/DDBJ whole genome shotgun (WGS) entry which is preliminary data.</text>
</comment>
<accession>A0A4Q2SX20</accession>
<dbReference type="SUPFAM" id="SSF52540">
    <property type="entry name" value="P-loop containing nucleoside triphosphate hydrolases"/>
    <property type="match status" value="1"/>
</dbReference>
<organism evidence="2 3">
    <name type="scientific">Ciceribacter ferrooxidans</name>
    <dbReference type="NCBI Taxonomy" id="2509717"/>
    <lineage>
        <taxon>Bacteria</taxon>
        <taxon>Pseudomonadati</taxon>
        <taxon>Pseudomonadota</taxon>
        <taxon>Alphaproteobacteria</taxon>
        <taxon>Hyphomicrobiales</taxon>
        <taxon>Rhizobiaceae</taxon>
        <taxon>Ciceribacter</taxon>
    </lineage>
</organism>
<dbReference type="Pfam" id="PF13671">
    <property type="entry name" value="AAA_33"/>
    <property type="match status" value="1"/>
</dbReference>
<dbReference type="EMBL" id="SDVB01000249">
    <property type="protein sequence ID" value="RYC10665.1"/>
    <property type="molecule type" value="Genomic_DNA"/>
</dbReference>
<feature type="domain" description="Aminoglycoside phosphotransferase" evidence="1">
    <location>
        <begin position="120"/>
        <end position="261"/>
    </location>
</feature>
<dbReference type="Proteomes" id="UP000291088">
    <property type="component" value="Unassembled WGS sequence"/>
</dbReference>
<dbReference type="OrthoDB" id="9810277at2"/>
<dbReference type="RefSeq" id="WP_129332935.1">
    <property type="nucleotide sequence ID" value="NZ_SDVB01000249.1"/>
</dbReference>
<dbReference type="Gene3D" id="3.90.1200.10">
    <property type="match status" value="1"/>
</dbReference>
<dbReference type="InterPro" id="IPR052732">
    <property type="entry name" value="Cell-binding_unc_protein"/>
</dbReference>
<dbReference type="InterPro" id="IPR011009">
    <property type="entry name" value="Kinase-like_dom_sf"/>
</dbReference>
<dbReference type="InterPro" id="IPR027417">
    <property type="entry name" value="P-loop_NTPase"/>
</dbReference>
<evidence type="ECO:0000259" key="1">
    <source>
        <dbReference type="Pfam" id="PF01636"/>
    </source>
</evidence>
<keyword evidence="2" id="KW-0808">Transferase</keyword>
<dbReference type="InterPro" id="IPR002575">
    <property type="entry name" value="Aminoglycoside_PTrfase"/>
</dbReference>
<dbReference type="GO" id="GO:0016740">
    <property type="term" value="F:transferase activity"/>
    <property type="evidence" value="ECO:0007669"/>
    <property type="project" value="UniProtKB-KW"/>
</dbReference>
<name>A0A4Q2SX20_9HYPH</name>
<evidence type="ECO:0000313" key="3">
    <source>
        <dbReference type="Proteomes" id="UP000291088"/>
    </source>
</evidence>
<gene>
    <name evidence="2" type="ORF">EUU22_15735</name>
</gene>
<evidence type="ECO:0000313" key="2">
    <source>
        <dbReference type="EMBL" id="RYC10665.1"/>
    </source>
</evidence>
<proteinExistence type="predicted"/>
<dbReference type="PANTHER" id="PTHR43883:SF1">
    <property type="entry name" value="GLUCONOKINASE"/>
    <property type="match status" value="1"/>
</dbReference>
<keyword evidence="3" id="KW-1185">Reference proteome</keyword>
<dbReference type="PANTHER" id="PTHR43883">
    <property type="entry name" value="SLR0207 PROTEIN"/>
    <property type="match status" value="1"/>
</dbReference>